<accession>A0ABY5DEM8</accession>
<proteinExistence type="predicted"/>
<sequence length="135" mass="15568">MTERKPPGASFESWIDAQVRQARERGEFDDLPGAGKPIPDIDKPYDEDWWIKRKLKTENVSLLPPTLKLRREAQDTLVEARAARTEKRVRELLEGLNKKIREMNASVVPGPPLNLMPYDVDKFVREKWQGPESST</sequence>
<dbReference type="Proteomes" id="UP001055940">
    <property type="component" value="Chromosome"/>
</dbReference>
<dbReference type="RefSeq" id="WP_254421178.1">
    <property type="nucleotide sequence ID" value="NZ_BAAAJB010000007.1"/>
</dbReference>
<feature type="domain" description="DnaJ homologue subfamily C member 28 conserved" evidence="1">
    <location>
        <begin position="14"/>
        <end position="77"/>
    </location>
</feature>
<name>A0ABY5DEM8_9ACTN</name>
<dbReference type="Pfam" id="PF09350">
    <property type="entry name" value="DJC28_CD"/>
    <property type="match status" value="1"/>
</dbReference>
<evidence type="ECO:0000313" key="3">
    <source>
        <dbReference type="Proteomes" id="UP001055940"/>
    </source>
</evidence>
<reference evidence="2" key="1">
    <citation type="submission" date="2022-06" db="EMBL/GenBank/DDBJ databases">
        <authorList>
            <person name="Ping M."/>
        </authorList>
    </citation>
    <scope>NUCLEOTIDE SEQUENCE</scope>
    <source>
        <strain evidence="2">JCM11759T</strain>
    </source>
</reference>
<organism evidence="2 3">
    <name type="scientific">Nocardiopsis exhalans</name>
    <dbReference type="NCBI Taxonomy" id="163604"/>
    <lineage>
        <taxon>Bacteria</taxon>
        <taxon>Bacillati</taxon>
        <taxon>Actinomycetota</taxon>
        <taxon>Actinomycetes</taxon>
        <taxon>Streptosporangiales</taxon>
        <taxon>Nocardiopsidaceae</taxon>
        <taxon>Nocardiopsis</taxon>
    </lineage>
</organism>
<evidence type="ECO:0000313" key="2">
    <source>
        <dbReference type="EMBL" id="USY22395.1"/>
    </source>
</evidence>
<protein>
    <submittedName>
        <fullName evidence="2">DUF1992 domain-containing protein</fullName>
    </submittedName>
</protein>
<dbReference type="EMBL" id="CP099837">
    <property type="protein sequence ID" value="USY22395.1"/>
    <property type="molecule type" value="Genomic_DNA"/>
</dbReference>
<dbReference type="InterPro" id="IPR018961">
    <property type="entry name" value="DnaJ_homolog_subfam-C_membr-28"/>
</dbReference>
<keyword evidence="3" id="KW-1185">Reference proteome</keyword>
<evidence type="ECO:0000259" key="1">
    <source>
        <dbReference type="Pfam" id="PF09350"/>
    </source>
</evidence>
<gene>
    <name evidence="2" type="ORF">NE857_12740</name>
</gene>